<organism evidence="1 2">
    <name type="scientific">Peribacillus cavernae</name>
    <dbReference type="NCBI Taxonomy" id="1674310"/>
    <lineage>
        <taxon>Bacteria</taxon>
        <taxon>Bacillati</taxon>
        <taxon>Bacillota</taxon>
        <taxon>Bacilli</taxon>
        <taxon>Bacillales</taxon>
        <taxon>Bacillaceae</taxon>
        <taxon>Peribacillus</taxon>
    </lineage>
</organism>
<evidence type="ECO:0000313" key="1">
    <source>
        <dbReference type="EMBL" id="RUQ28684.1"/>
    </source>
</evidence>
<comment type="caution">
    <text evidence="1">The sequence shown here is derived from an EMBL/GenBank/DDBJ whole genome shotgun (WGS) entry which is preliminary data.</text>
</comment>
<reference evidence="1 2" key="1">
    <citation type="submission" date="2018-12" db="EMBL/GenBank/DDBJ databases">
        <title>Bacillus chawlae sp. nov., Bacillus glennii sp. nov., and Bacillus saganii sp. nov. Isolated from the Vehicle Assembly Building at Kennedy Space Center where the Viking Spacecraft were Assembled.</title>
        <authorList>
            <person name="Seuylemezian A."/>
            <person name="Vaishampayan P."/>
        </authorList>
    </citation>
    <scope>NUCLEOTIDE SEQUENCE [LARGE SCALE GENOMIC DNA]</scope>
    <source>
        <strain evidence="1 2">L5</strain>
    </source>
</reference>
<name>A0A433HJU0_9BACI</name>
<dbReference type="EMBL" id="RYZZ01000015">
    <property type="protein sequence ID" value="RUQ28684.1"/>
    <property type="molecule type" value="Genomic_DNA"/>
</dbReference>
<proteinExistence type="predicted"/>
<accession>A0A433HJU0</accession>
<gene>
    <name evidence="1" type="ORF">ELQ35_11570</name>
</gene>
<dbReference type="InterPro" id="IPR025017">
    <property type="entry name" value="DUF3954"/>
</dbReference>
<dbReference type="Proteomes" id="UP000267430">
    <property type="component" value="Unassembled WGS sequence"/>
</dbReference>
<keyword evidence="2" id="KW-1185">Reference proteome</keyword>
<sequence length="59" mass="6533">MIAEIDLMNNKKLYCVKDGILIEHDLPDYGETLIITLGGKVDRLETTVKRKVCKGVNGG</sequence>
<dbReference type="AlphaFoldDB" id="A0A433HJU0"/>
<protein>
    <submittedName>
        <fullName evidence="1">DUF3954 domain-containing protein</fullName>
    </submittedName>
</protein>
<evidence type="ECO:0000313" key="2">
    <source>
        <dbReference type="Proteomes" id="UP000267430"/>
    </source>
</evidence>
<dbReference type="Pfam" id="PF13128">
    <property type="entry name" value="DUF3954"/>
    <property type="match status" value="1"/>
</dbReference>
<dbReference type="OrthoDB" id="2932968at2"/>